<gene>
    <name evidence="3" type="ORF">EZ449_04070</name>
</gene>
<dbReference type="Proteomes" id="UP000291485">
    <property type="component" value="Unassembled WGS sequence"/>
</dbReference>
<sequence length="297" mass="33544">MELNRRTFITNTALLAGALLIPNQLLFASEKKNRYKIAVIDLMILKRQKISALPLAKEIGADGLEIDMGGLGDRETFDNKLADPKIRQEYLDKAKELNIEICSLAMTGFYAQSFAKRPTYQKMIQDCLDTAKAMHVKVVFLPLGVQGDLIKNPELREPIVERLKVAGEMASKTGVIIGIETALDATGELELLKDISCKHVKSYFNFSNAIKNGRDLHQELRILGRKNIIQIHATNEDGVWLQNDRKIDLNKVKQTLHDMGWKGWLVVERSRDANQPTNVKYNFSANTSYLKSVFQAK</sequence>
<dbReference type="RefSeq" id="WP_131556673.1">
    <property type="nucleotide sequence ID" value="NZ_SJSN01000002.1"/>
</dbReference>
<dbReference type="InterPro" id="IPR050417">
    <property type="entry name" value="Sugar_Epim/Isomerase"/>
</dbReference>
<evidence type="ECO:0000259" key="2">
    <source>
        <dbReference type="Pfam" id="PF01261"/>
    </source>
</evidence>
<evidence type="ECO:0000313" key="4">
    <source>
        <dbReference type="Proteomes" id="UP000291485"/>
    </source>
</evidence>
<evidence type="ECO:0000256" key="1">
    <source>
        <dbReference type="ARBA" id="ARBA00023235"/>
    </source>
</evidence>
<reference evidence="3 4" key="1">
    <citation type="submission" date="2019-02" db="EMBL/GenBank/DDBJ databases">
        <title>Pedobacter sp. RP-3-11 sp. nov., isolated from Arctic soil.</title>
        <authorList>
            <person name="Dahal R.H."/>
        </authorList>
    </citation>
    <scope>NUCLEOTIDE SEQUENCE [LARGE SCALE GENOMIC DNA]</scope>
    <source>
        <strain evidence="3 4">RP-3-11</strain>
    </source>
</reference>
<name>A0A4R0PBB5_9SPHI</name>
<comment type="caution">
    <text evidence="3">The sequence shown here is derived from an EMBL/GenBank/DDBJ whole genome shotgun (WGS) entry which is preliminary data.</text>
</comment>
<dbReference type="Gene3D" id="3.20.20.150">
    <property type="entry name" value="Divalent-metal-dependent TIM barrel enzymes"/>
    <property type="match status" value="1"/>
</dbReference>
<protein>
    <submittedName>
        <fullName evidence="3">Sugar phosphate isomerase/epimerase</fullName>
    </submittedName>
</protein>
<keyword evidence="1 3" id="KW-0413">Isomerase</keyword>
<dbReference type="PANTHER" id="PTHR43489:SF1">
    <property type="entry name" value="L-RIBULOSE-5-PHOSPHATE 3-EPIMERASE SGBU-RELATED"/>
    <property type="match status" value="1"/>
</dbReference>
<dbReference type="Pfam" id="PF01261">
    <property type="entry name" value="AP_endonuc_2"/>
    <property type="match status" value="1"/>
</dbReference>
<proteinExistence type="predicted"/>
<dbReference type="AlphaFoldDB" id="A0A4R0PBB5"/>
<dbReference type="InterPro" id="IPR013022">
    <property type="entry name" value="Xyl_isomerase-like_TIM-brl"/>
</dbReference>
<dbReference type="OrthoDB" id="1411356at2"/>
<keyword evidence="4" id="KW-1185">Reference proteome</keyword>
<dbReference type="InterPro" id="IPR036237">
    <property type="entry name" value="Xyl_isomerase-like_sf"/>
</dbReference>
<dbReference type="GO" id="GO:0019852">
    <property type="term" value="P:L-ascorbic acid metabolic process"/>
    <property type="evidence" value="ECO:0007669"/>
    <property type="project" value="TreeGrafter"/>
</dbReference>
<dbReference type="SUPFAM" id="SSF51658">
    <property type="entry name" value="Xylose isomerase-like"/>
    <property type="match status" value="1"/>
</dbReference>
<dbReference type="EMBL" id="SJSN01000002">
    <property type="protein sequence ID" value="TCD12195.1"/>
    <property type="molecule type" value="Genomic_DNA"/>
</dbReference>
<feature type="domain" description="Xylose isomerase-like TIM barrel" evidence="2">
    <location>
        <begin position="55"/>
        <end position="279"/>
    </location>
</feature>
<organism evidence="3 4">
    <name type="scientific">Pedobacter frigidisoli</name>
    <dbReference type="NCBI Taxonomy" id="2530455"/>
    <lineage>
        <taxon>Bacteria</taxon>
        <taxon>Pseudomonadati</taxon>
        <taxon>Bacteroidota</taxon>
        <taxon>Sphingobacteriia</taxon>
        <taxon>Sphingobacteriales</taxon>
        <taxon>Sphingobacteriaceae</taxon>
        <taxon>Pedobacter</taxon>
    </lineage>
</organism>
<dbReference type="GO" id="GO:0034015">
    <property type="term" value="F:L-ribulose-5-phosphate 3-epimerase activity"/>
    <property type="evidence" value="ECO:0007669"/>
    <property type="project" value="TreeGrafter"/>
</dbReference>
<dbReference type="PANTHER" id="PTHR43489">
    <property type="entry name" value="ISOMERASE"/>
    <property type="match status" value="1"/>
</dbReference>
<evidence type="ECO:0000313" key="3">
    <source>
        <dbReference type="EMBL" id="TCD12195.1"/>
    </source>
</evidence>
<accession>A0A4R0PBB5</accession>